<name>A0A8S5U7I6_9CAUD</name>
<organism evidence="1">
    <name type="scientific">Myoviridae sp. ctdyF5</name>
    <dbReference type="NCBI Taxonomy" id="2825144"/>
    <lineage>
        <taxon>Viruses</taxon>
        <taxon>Duplodnaviria</taxon>
        <taxon>Heunggongvirae</taxon>
        <taxon>Uroviricota</taxon>
        <taxon>Caudoviricetes</taxon>
    </lineage>
</organism>
<reference evidence="1" key="1">
    <citation type="journal article" date="2021" name="Proc. Natl. Acad. Sci. U.S.A.">
        <title>A Catalog of Tens of Thousands of Viruses from Human Metagenomes Reveals Hidden Associations with Chronic Diseases.</title>
        <authorList>
            <person name="Tisza M.J."/>
            <person name="Buck C.B."/>
        </authorList>
    </citation>
    <scope>NUCLEOTIDE SEQUENCE</scope>
    <source>
        <strain evidence="1">CtdyF5</strain>
    </source>
</reference>
<protein>
    <submittedName>
        <fullName evidence="1">Uncharacterized protein</fullName>
    </submittedName>
</protein>
<dbReference type="EMBL" id="BK016029">
    <property type="protein sequence ID" value="DAF90449.1"/>
    <property type="molecule type" value="Genomic_DNA"/>
</dbReference>
<accession>A0A8S5U7I6</accession>
<evidence type="ECO:0000313" key="1">
    <source>
        <dbReference type="EMBL" id="DAF90449.1"/>
    </source>
</evidence>
<proteinExistence type="predicted"/>
<sequence length="80" mass="9274">MTAKTLLAMFVLIFAMPRLFPQFTALRGLKLDLMRLYCSGPMEAKTLMTVILLQGLKRHLCLQVNDFFSQEEYYSLHSNN</sequence>